<reference evidence="2" key="1">
    <citation type="submission" date="2022-08" db="EMBL/GenBank/DDBJ databases">
        <title>Genomic Encyclopedia of Type Strains, Phase V (KMG-V): Genome sequencing to study the core and pangenomes of soil and plant-associated prokaryotes.</title>
        <authorList>
            <person name="Whitman W."/>
        </authorList>
    </citation>
    <scope>NUCLEOTIDE SEQUENCE</scope>
    <source>
        <strain evidence="2">0</strain>
    </source>
</reference>
<proteinExistence type="predicted"/>
<name>A0A9X2Q066_9BACT</name>
<evidence type="ECO:0000256" key="1">
    <source>
        <dbReference type="SAM" id="MobiDB-lite"/>
    </source>
</evidence>
<evidence type="ECO:0000313" key="3">
    <source>
        <dbReference type="Proteomes" id="UP001155027"/>
    </source>
</evidence>
<feature type="region of interest" description="Disordered" evidence="1">
    <location>
        <begin position="1"/>
        <end position="43"/>
    </location>
</feature>
<comment type="caution">
    <text evidence="2">The sequence shown here is derived from an EMBL/GenBank/DDBJ whole genome shotgun (WGS) entry which is preliminary data.</text>
</comment>
<dbReference type="Proteomes" id="UP001155027">
    <property type="component" value="Unassembled WGS sequence"/>
</dbReference>
<protein>
    <submittedName>
        <fullName evidence="2">Uncharacterized protein</fullName>
    </submittedName>
</protein>
<gene>
    <name evidence="2" type="ORF">GGP71_002754</name>
</gene>
<dbReference type="EMBL" id="JANUAU010000009">
    <property type="protein sequence ID" value="MCS3678813.1"/>
    <property type="molecule type" value="Genomic_DNA"/>
</dbReference>
<accession>A0A9X2Q066</accession>
<organism evidence="2 3">
    <name type="scientific">Salinibacter ruber</name>
    <dbReference type="NCBI Taxonomy" id="146919"/>
    <lineage>
        <taxon>Bacteria</taxon>
        <taxon>Pseudomonadati</taxon>
        <taxon>Rhodothermota</taxon>
        <taxon>Rhodothermia</taxon>
        <taxon>Rhodothermales</taxon>
        <taxon>Salinibacteraceae</taxon>
        <taxon>Salinibacter</taxon>
    </lineage>
</organism>
<sequence length="106" mass="10795">MSPMLNVRRGPVGTRLSTGTAEAACEKAPPGNEPHAGNGAFGVGAPSANVGAWQPRAALRGSESTSPRAHFSDWAQGSVGACGFKVSNRRLGTSPAHLCNASPLKE</sequence>
<dbReference type="AlphaFoldDB" id="A0A9X2Q066"/>
<evidence type="ECO:0000313" key="2">
    <source>
        <dbReference type="EMBL" id="MCS3678813.1"/>
    </source>
</evidence>